<protein>
    <submittedName>
        <fullName evidence="2">DUF4383 domain-containing protein</fullName>
    </submittedName>
</protein>
<keyword evidence="3" id="KW-1185">Reference proteome</keyword>
<dbReference type="EMBL" id="BAAANB010000021">
    <property type="protein sequence ID" value="GAA2038212.1"/>
    <property type="molecule type" value="Genomic_DNA"/>
</dbReference>
<dbReference type="Pfam" id="PF14325">
    <property type="entry name" value="DUF4383"/>
    <property type="match status" value="1"/>
</dbReference>
<keyword evidence="1" id="KW-1133">Transmembrane helix</keyword>
<accession>A0ABP5G106</accession>
<organism evidence="2 3">
    <name type="scientific">Terrabacter terrae</name>
    <dbReference type="NCBI Taxonomy" id="318434"/>
    <lineage>
        <taxon>Bacteria</taxon>
        <taxon>Bacillati</taxon>
        <taxon>Actinomycetota</taxon>
        <taxon>Actinomycetes</taxon>
        <taxon>Micrococcales</taxon>
        <taxon>Intrasporangiaceae</taxon>
        <taxon>Terrabacter</taxon>
    </lineage>
</organism>
<proteinExistence type="predicted"/>
<evidence type="ECO:0000313" key="2">
    <source>
        <dbReference type="EMBL" id="GAA2038212.1"/>
    </source>
</evidence>
<evidence type="ECO:0000313" key="3">
    <source>
        <dbReference type="Proteomes" id="UP001501285"/>
    </source>
</evidence>
<gene>
    <name evidence="2" type="ORF">GCM10009740_32970</name>
</gene>
<feature type="transmembrane region" description="Helical" evidence="1">
    <location>
        <begin position="90"/>
        <end position="108"/>
    </location>
</feature>
<comment type="caution">
    <text evidence="2">The sequence shown here is derived from an EMBL/GenBank/DDBJ whole genome shotgun (WGS) entry which is preliminary data.</text>
</comment>
<keyword evidence="1" id="KW-0472">Membrane</keyword>
<name>A0ABP5G106_9MICO</name>
<evidence type="ECO:0000256" key="1">
    <source>
        <dbReference type="SAM" id="Phobius"/>
    </source>
</evidence>
<sequence>MDGSTSTGHTGATTRTAVQKAAMAVGIVFLVVGIAGFIPGITSNYSDLSFAGHHSNAKLLGIFEVSILHNIVHLLFGIAGVAAARTWSAARGYLIGGGAIYLVLWLYGLVIDKESAANFVPVNSADDWLHFLLGVGMIALGALLGRRHVDGVTGHDATVARSGRGTGTH</sequence>
<reference evidence="3" key="1">
    <citation type="journal article" date="2019" name="Int. J. Syst. Evol. Microbiol.">
        <title>The Global Catalogue of Microorganisms (GCM) 10K type strain sequencing project: providing services to taxonomists for standard genome sequencing and annotation.</title>
        <authorList>
            <consortium name="The Broad Institute Genomics Platform"/>
            <consortium name="The Broad Institute Genome Sequencing Center for Infectious Disease"/>
            <person name="Wu L."/>
            <person name="Ma J."/>
        </authorList>
    </citation>
    <scope>NUCLEOTIDE SEQUENCE [LARGE SCALE GENOMIC DNA]</scope>
    <source>
        <strain evidence="3">JCM 14283</strain>
    </source>
</reference>
<keyword evidence="1" id="KW-0812">Transmembrane</keyword>
<feature type="transmembrane region" description="Helical" evidence="1">
    <location>
        <begin position="128"/>
        <end position="145"/>
    </location>
</feature>
<feature type="transmembrane region" description="Helical" evidence="1">
    <location>
        <begin position="61"/>
        <end position="83"/>
    </location>
</feature>
<dbReference type="RefSeq" id="WP_343993309.1">
    <property type="nucleotide sequence ID" value="NZ_BAAANB010000021.1"/>
</dbReference>
<feature type="transmembrane region" description="Helical" evidence="1">
    <location>
        <begin position="21"/>
        <end position="41"/>
    </location>
</feature>
<dbReference type="Proteomes" id="UP001501285">
    <property type="component" value="Unassembled WGS sequence"/>
</dbReference>